<dbReference type="PROSITE" id="PS01005">
    <property type="entry name" value="FORMATE_NITRITE_TP_1"/>
    <property type="match status" value="1"/>
</dbReference>
<accession>A0AAW6ZH30</accession>
<gene>
    <name evidence="7" type="primary">focA</name>
    <name evidence="7" type="ORF">QP858_08830</name>
</gene>
<name>A0AAW6ZH30_9ACTO</name>
<evidence type="ECO:0000256" key="1">
    <source>
        <dbReference type="ARBA" id="ARBA00004141"/>
    </source>
</evidence>
<comment type="caution">
    <text evidence="7">The sequence shown here is derived from an EMBL/GenBank/DDBJ whole genome shotgun (WGS) entry which is preliminary data.</text>
</comment>
<dbReference type="InterPro" id="IPR024002">
    <property type="entry name" value="For/NO2_transpt_CS"/>
</dbReference>
<dbReference type="GO" id="GO:0005886">
    <property type="term" value="C:plasma membrane"/>
    <property type="evidence" value="ECO:0007669"/>
    <property type="project" value="TreeGrafter"/>
</dbReference>
<dbReference type="Gene3D" id="1.20.1080.10">
    <property type="entry name" value="Glycerol uptake facilitator protein"/>
    <property type="match status" value="1"/>
</dbReference>
<dbReference type="PANTHER" id="PTHR30520">
    <property type="entry name" value="FORMATE TRANSPORTER-RELATED"/>
    <property type="match status" value="1"/>
</dbReference>
<reference evidence="7" key="1">
    <citation type="submission" date="2023-05" db="EMBL/GenBank/DDBJ databases">
        <title>Genomic Catalog of Human Bladder Bacteria.</title>
        <authorList>
            <person name="Du J."/>
        </authorList>
    </citation>
    <scope>NUCLEOTIDE SEQUENCE</scope>
    <source>
        <strain evidence="7">UMB1304A</strain>
    </source>
</reference>
<comment type="subcellular location">
    <subcellularLocation>
        <location evidence="1">Membrane</location>
        <topology evidence="1">Multi-pass membrane protein</topology>
    </subcellularLocation>
</comment>
<dbReference type="GO" id="GO:0015499">
    <property type="term" value="F:formate transmembrane transporter activity"/>
    <property type="evidence" value="ECO:0007669"/>
    <property type="project" value="InterPro"/>
</dbReference>
<feature type="transmembrane region" description="Helical" evidence="6">
    <location>
        <begin position="201"/>
        <end position="229"/>
    </location>
</feature>
<dbReference type="InterPro" id="IPR000292">
    <property type="entry name" value="For/NO2_transpt"/>
</dbReference>
<evidence type="ECO:0000313" key="7">
    <source>
        <dbReference type="EMBL" id="MDK8602560.1"/>
    </source>
</evidence>
<dbReference type="Proteomes" id="UP001225576">
    <property type="component" value="Unassembled WGS sequence"/>
</dbReference>
<dbReference type="NCBIfam" id="TIGR04060">
    <property type="entry name" value="formate_focA"/>
    <property type="match status" value="1"/>
</dbReference>
<dbReference type="NCBIfam" id="TIGR00790">
    <property type="entry name" value="fnt"/>
    <property type="match status" value="1"/>
</dbReference>
<evidence type="ECO:0000256" key="5">
    <source>
        <dbReference type="ARBA" id="ARBA00049660"/>
    </source>
</evidence>
<feature type="transmembrane region" description="Helical" evidence="6">
    <location>
        <begin position="81"/>
        <end position="106"/>
    </location>
</feature>
<evidence type="ECO:0000256" key="6">
    <source>
        <dbReference type="SAM" id="Phobius"/>
    </source>
</evidence>
<dbReference type="InterPro" id="IPR023271">
    <property type="entry name" value="Aquaporin-like"/>
</dbReference>
<dbReference type="Pfam" id="PF01226">
    <property type="entry name" value="Form_Nir_trans"/>
    <property type="match status" value="1"/>
</dbReference>
<dbReference type="PROSITE" id="PS01006">
    <property type="entry name" value="FORMATE_NITRITE_TP_2"/>
    <property type="match status" value="1"/>
</dbReference>
<evidence type="ECO:0000256" key="4">
    <source>
        <dbReference type="ARBA" id="ARBA00023136"/>
    </source>
</evidence>
<evidence type="ECO:0000256" key="3">
    <source>
        <dbReference type="ARBA" id="ARBA00022989"/>
    </source>
</evidence>
<dbReference type="EMBL" id="JASPDQ010000025">
    <property type="protein sequence ID" value="MDK8602560.1"/>
    <property type="molecule type" value="Genomic_DNA"/>
</dbReference>
<dbReference type="RefSeq" id="WP_210382926.1">
    <property type="nucleotide sequence ID" value="NZ_CALTZF010000009.1"/>
</dbReference>
<evidence type="ECO:0000313" key="8">
    <source>
        <dbReference type="Proteomes" id="UP001225576"/>
    </source>
</evidence>
<feature type="transmembrane region" description="Helical" evidence="6">
    <location>
        <begin position="169"/>
        <end position="189"/>
    </location>
</feature>
<protein>
    <submittedName>
        <fullName evidence="7">Formate transporter FocA</fullName>
    </submittedName>
</protein>
<dbReference type="AlphaFoldDB" id="A0AAW6ZH30"/>
<dbReference type="InterPro" id="IPR023999">
    <property type="entry name" value="Formate_transptr_FocA"/>
</dbReference>
<feature type="transmembrane region" description="Helical" evidence="6">
    <location>
        <begin position="126"/>
        <end position="149"/>
    </location>
</feature>
<dbReference type="PANTHER" id="PTHR30520:SF6">
    <property type="entry name" value="FORMATE_NITRATE FAMILY TRANSPORTER (EUROFUNG)"/>
    <property type="match status" value="1"/>
</dbReference>
<evidence type="ECO:0000256" key="2">
    <source>
        <dbReference type="ARBA" id="ARBA00022692"/>
    </source>
</evidence>
<keyword evidence="4 6" id="KW-0472">Membrane</keyword>
<keyword evidence="2 6" id="KW-0812">Transmembrane</keyword>
<feature type="transmembrane region" description="Helical" evidence="6">
    <location>
        <begin position="42"/>
        <end position="61"/>
    </location>
</feature>
<organism evidence="7 8">
    <name type="scientific">Trueperella bernardiae</name>
    <dbReference type="NCBI Taxonomy" id="59561"/>
    <lineage>
        <taxon>Bacteria</taxon>
        <taxon>Bacillati</taxon>
        <taxon>Actinomycetota</taxon>
        <taxon>Actinomycetes</taxon>
        <taxon>Actinomycetales</taxon>
        <taxon>Actinomycetaceae</taxon>
        <taxon>Trueperella</taxon>
    </lineage>
</organism>
<comment type="similarity">
    <text evidence="5">Belongs to the FNT transporter (TC 1.A.16) family.</text>
</comment>
<sequence>MVKQFAERKVTMSTLSRTADETAAYLAEQMYHKATAPARKSFALAVMAGFLIGLGFVFYTTTQMGAVHAEWYGLTKLVGGVSFSVGLILVILTGADLFTSTTMTLIPLTEHRIRAGQWAKHWGIVYLGNFTGALVLAALIVASGTYMQGEGAWGAVAMSAAMGKLSHSWGQAFVLGILCNMLVCLAIWASYTGKTTADKILAAFAPIVLFVATGFEHSVANMFLIPMAIATSRMVGPEFWTSEGPVALGLDPSATGTLTVQSFLLDNLIPVTLGNIVGGGLMIGMFFWWTHAKAGATSASRR</sequence>
<feature type="transmembrane region" description="Helical" evidence="6">
    <location>
        <begin position="268"/>
        <end position="289"/>
    </location>
</feature>
<proteinExistence type="inferred from homology"/>
<keyword evidence="3 6" id="KW-1133">Transmembrane helix</keyword>